<dbReference type="HOGENOM" id="CLU_2622488_0_0_1"/>
<feature type="region of interest" description="Disordered" evidence="1">
    <location>
        <begin position="54"/>
        <end position="78"/>
    </location>
</feature>
<dbReference type="VEuPathDB" id="FungiDB:MGG_16810"/>
<accession>G4N283</accession>
<organism evidence="2 3">
    <name type="scientific">Pyricularia oryzae (strain 70-15 / ATCC MYA-4617 / FGSC 8958)</name>
    <name type="common">Rice blast fungus</name>
    <name type="synonym">Magnaporthe oryzae</name>
    <dbReference type="NCBI Taxonomy" id="242507"/>
    <lineage>
        <taxon>Eukaryota</taxon>
        <taxon>Fungi</taxon>
        <taxon>Dikarya</taxon>
        <taxon>Ascomycota</taxon>
        <taxon>Pezizomycotina</taxon>
        <taxon>Sordariomycetes</taxon>
        <taxon>Sordariomycetidae</taxon>
        <taxon>Magnaporthales</taxon>
        <taxon>Pyriculariaceae</taxon>
        <taxon>Pyricularia</taxon>
    </lineage>
</organism>
<reference key="2">
    <citation type="submission" date="2011-05" db="EMBL/GenBank/DDBJ databases">
        <title>The Genome Sequence of Magnaporthe oryzae 70-15.</title>
        <authorList>
            <consortium name="The Broad Institute Genome Sequencing Platform"/>
            <person name="Ma L.-J."/>
            <person name="Dead R."/>
            <person name="Young S.K."/>
            <person name="Zeng Q."/>
            <person name="Gargeya S."/>
            <person name="Fitzgerald M."/>
            <person name="Haas B."/>
            <person name="Abouelleil A."/>
            <person name="Alvarado L."/>
            <person name="Arachchi H.M."/>
            <person name="Berlin A."/>
            <person name="Brown A."/>
            <person name="Chapman S.B."/>
            <person name="Chen Z."/>
            <person name="Dunbar C."/>
            <person name="Freedman E."/>
            <person name="Gearin G."/>
            <person name="Gellesch M."/>
            <person name="Goldberg J."/>
            <person name="Griggs A."/>
            <person name="Gujja S."/>
            <person name="Heiman D."/>
            <person name="Howarth C."/>
            <person name="Larson L."/>
            <person name="Lui A."/>
            <person name="MacDonald P.J.P."/>
            <person name="Mehta T."/>
            <person name="Montmayeur A."/>
            <person name="Murphy C."/>
            <person name="Neiman D."/>
            <person name="Pearson M."/>
            <person name="Priest M."/>
            <person name="Roberts A."/>
            <person name="Saif S."/>
            <person name="Shea T."/>
            <person name="Shenoy N."/>
            <person name="Sisk P."/>
            <person name="Stolte C."/>
            <person name="Sykes S."/>
            <person name="Yandava C."/>
            <person name="Wortman J."/>
            <person name="Nusbaum C."/>
            <person name="Birren B."/>
        </authorList>
    </citation>
    <scope>NUCLEOTIDE SEQUENCE</scope>
    <source>
        <strain>70-15</strain>
    </source>
</reference>
<dbReference type="RefSeq" id="XP_003712302.1">
    <property type="nucleotide sequence ID" value="XM_003712254.1"/>
</dbReference>
<feature type="compositionally biased region" description="Basic and acidic residues" evidence="1">
    <location>
        <begin position="24"/>
        <end position="34"/>
    </location>
</feature>
<evidence type="ECO:0000256" key="1">
    <source>
        <dbReference type="SAM" id="MobiDB-lite"/>
    </source>
</evidence>
<dbReference type="AlphaFoldDB" id="G4N283"/>
<dbReference type="EMBL" id="CM001233">
    <property type="protein sequence ID" value="EHA52495.1"/>
    <property type="molecule type" value="Genomic_DNA"/>
</dbReference>
<keyword evidence="3" id="KW-1185">Reference proteome</keyword>
<dbReference type="InParanoid" id="G4N283"/>
<name>G4N283_PYRO7</name>
<dbReference type="SMR" id="G4N283"/>
<dbReference type="Proteomes" id="UP000009058">
    <property type="component" value="Chromosome 3"/>
</dbReference>
<dbReference type="GeneID" id="12984966"/>
<dbReference type="KEGG" id="mgr:MGG_16810"/>
<feature type="region of interest" description="Disordered" evidence="1">
    <location>
        <begin position="1"/>
        <end position="34"/>
    </location>
</feature>
<protein>
    <submittedName>
        <fullName evidence="2">Uncharacterized protein</fullName>
    </submittedName>
</protein>
<gene>
    <name evidence="2" type="ORF">MGG_16810</name>
</gene>
<sequence>MARPPGGECKNAMSHINKSGFLSSDEKASAAVENNRDEKRVVVKGWRTNTVRIRDPDLPSELRLGSTSHDVGRHRHAR</sequence>
<proteinExistence type="predicted"/>
<reference evidence="2 3" key="1">
    <citation type="journal article" date="2005" name="Nature">
        <title>The genome sequence of the rice blast fungus Magnaporthe grisea.</title>
        <authorList>
            <person name="Dean R.A."/>
            <person name="Talbot N.J."/>
            <person name="Ebbole D.J."/>
            <person name="Farman M.L."/>
            <person name="Mitchell T.K."/>
            <person name="Orbach M.J."/>
            <person name="Thon M."/>
            <person name="Kulkarni R."/>
            <person name="Xu J.R."/>
            <person name="Pan H."/>
            <person name="Read N.D."/>
            <person name="Lee Y.H."/>
            <person name="Carbone I."/>
            <person name="Brown D."/>
            <person name="Oh Y.Y."/>
            <person name="Donofrio N."/>
            <person name="Jeong J.S."/>
            <person name="Soanes D.M."/>
            <person name="Djonovic S."/>
            <person name="Kolomiets E."/>
            <person name="Rehmeyer C."/>
            <person name="Li W."/>
            <person name="Harding M."/>
            <person name="Kim S."/>
            <person name="Lebrun M.H."/>
            <person name="Bohnert H."/>
            <person name="Coughlan S."/>
            <person name="Butler J."/>
            <person name="Calvo S."/>
            <person name="Ma L.J."/>
            <person name="Nicol R."/>
            <person name="Purcell S."/>
            <person name="Nusbaum C."/>
            <person name="Galagan J.E."/>
            <person name="Birren B.W."/>
        </authorList>
    </citation>
    <scope>NUCLEOTIDE SEQUENCE [LARGE SCALE GENOMIC DNA]</scope>
    <source>
        <strain evidence="3">70-15 / ATCC MYA-4617 / FGSC 8958</strain>
    </source>
</reference>
<evidence type="ECO:0000313" key="3">
    <source>
        <dbReference type="Proteomes" id="UP000009058"/>
    </source>
</evidence>
<evidence type="ECO:0000313" key="2">
    <source>
        <dbReference type="EMBL" id="EHA52495.1"/>
    </source>
</evidence>